<keyword evidence="6" id="KW-0119">Carbohydrate metabolism</keyword>
<evidence type="ECO:0000256" key="6">
    <source>
        <dbReference type="ARBA" id="ARBA00023144"/>
    </source>
</evidence>
<dbReference type="GO" id="GO:0006012">
    <property type="term" value="P:galactose metabolic process"/>
    <property type="evidence" value="ECO:0007669"/>
    <property type="project" value="UniProtKB-KW"/>
</dbReference>
<accession>A0A4P9XEQ9</accession>
<evidence type="ECO:0000256" key="4">
    <source>
        <dbReference type="ARBA" id="ARBA00005028"/>
    </source>
</evidence>
<evidence type="ECO:0000256" key="1">
    <source>
        <dbReference type="ARBA" id="ARBA00000083"/>
    </source>
</evidence>
<evidence type="ECO:0000256" key="5">
    <source>
        <dbReference type="ARBA" id="ARBA00023027"/>
    </source>
</evidence>
<dbReference type="PANTHER" id="PTHR43725:SF47">
    <property type="entry name" value="UDP-GLUCOSE 4-EPIMERASE"/>
    <property type="match status" value="1"/>
</dbReference>
<comment type="catalytic activity">
    <reaction evidence="1">
        <text>UDP-alpha-D-glucose = UDP-alpha-D-galactose</text>
        <dbReference type="Rhea" id="RHEA:22168"/>
        <dbReference type="ChEBI" id="CHEBI:58885"/>
        <dbReference type="ChEBI" id="CHEBI:66914"/>
        <dbReference type="EC" id="5.1.3.2"/>
    </reaction>
</comment>
<dbReference type="EMBL" id="ML014114">
    <property type="protein sequence ID" value="RKP04053.1"/>
    <property type="molecule type" value="Genomic_DNA"/>
</dbReference>
<keyword evidence="5" id="KW-0520">NAD</keyword>
<dbReference type="InterPro" id="IPR005886">
    <property type="entry name" value="UDP_G4E"/>
</dbReference>
<comment type="pathway">
    <text evidence="3">Carbohydrate metabolism; galactose metabolism.</text>
</comment>
<gene>
    <name evidence="12" type="ORF">CXG81DRAFT_1315</name>
</gene>
<evidence type="ECO:0000313" key="12">
    <source>
        <dbReference type="EMBL" id="RKP04053.1"/>
    </source>
</evidence>
<evidence type="ECO:0000256" key="7">
    <source>
        <dbReference type="ARBA" id="ARBA00023235"/>
    </source>
</evidence>
<dbReference type="Gene3D" id="3.40.50.720">
    <property type="entry name" value="NAD(P)-binding Rossmann-like Domain"/>
    <property type="match status" value="1"/>
</dbReference>
<keyword evidence="13" id="KW-1185">Reference proteome</keyword>
<keyword evidence="6" id="KW-0299">Galactose metabolism</keyword>
<comment type="cofactor">
    <cofactor evidence="2">
        <name>NAD(+)</name>
        <dbReference type="ChEBI" id="CHEBI:57540"/>
    </cofactor>
</comment>
<dbReference type="SMART" id="SM00822">
    <property type="entry name" value="PKS_KR"/>
    <property type="match status" value="1"/>
</dbReference>
<dbReference type="InterPro" id="IPR001509">
    <property type="entry name" value="Epimerase_deHydtase"/>
</dbReference>
<dbReference type="GO" id="GO:0003978">
    <property type="term" value="F:UDP-glucose 4-epimerase activity"/>
    <property type="evidence" value="ECO:0007669"/>
    <property type="project" value="UniProtKB-EC"/>
</dbReference>
<dbReference type="SUPFAM" id="SSF51735">
    <property type="entry name" value="NAD(P)-binding Rossmann-fold domains"/>
    <property type="match status" value="1"/>
</dbReference>
<evidence type="ECO:0000256" key="2">
    <source>
        <dbReference type="ARBA" id="ARBA00001911"/>
    </source>
</evidence>
<dbReference type="STRING" id="1555241.A0A4P9XEQ9"/>
<dbReference type="Gene3D" id="3.90.25.10">
    <property type="entry name" value="UDP-galactose 4-epimerase, domain 1"/>
    <property type="match status" value="1"/>
</dbReference>
<feature type="non-terminal residue" evidence="12">
    <location>
        <position position="1"/>
    </location>
</feature>
<feature type="non-terminal residue" evidence="12">
    <location>
        <position position="384"/>
    </location>
</feature>
<comment type="similarity">
    <text evidence="9">In the N-terminal section; belongs to the NAD(P)-dependent epimerase/dehydratase family.</text>
</comment>
<reference evidence="13" key="1">
    <citation type="journal article" date="2018" name="Nat. Microbiol.">
        <title>Leveraging single-cell genomics to expand the fungal tree of life.</title>
        <authorList>
            <person name="Ahrendt S.R."/>
            <person name="Quandt C.A."/>
            <person name="Ciobanu D."/>
            <person name="Clum A."/>
            <person name="Salamov A."/>
            <person name="Andreopoulos B."/>
            <person name="Cheng J.F."/>
            <person name="Woyke T."/>
            <person name="Pelin A."/>
            <person name="Henrissat B."/>
            <person name="Reynolds N.K."/>
            <person name="Benny G.L."/>
            <person name="Smith M.E."/>
            <person name="James T.Y."/>
            <person name="Grigoriev I.V."/>
        </authorList>
    </citation>
    <scope>NUCLEOTIDE SEQUENCE [LARGE SCALE GENOMIC DNA]</scope>
    <source>
        <strain evidence="13">ATCC 52028</strain>
    </source>
</reference>
<organism evidence="12 13">
    <name type="scientific">Caulochytrium protostelioides</name>
    <dbReference type="NCBI Taxonomy" id="1555241"/>
    <lineage>
        <taxon>Eukaryota</taxon>
        <taxon>Fungi</taxon>
        <taxon>Fungi incertae sedis</taxon>
        <taxon>Chytridiomycota</taxon>
        <taxon>Chytridiomycota incertae sedis</taxon>
        <taxon>Chytridiomycetes</taxon>
        <taxon>Caulochytriales</taxon>
        <taxon>Caulochytriaceae</taxon>
        <taxon>Caulochytrium</taxon>
    </lineage>
</organism>
<comment type="pathway">
    <text evidence="4">Carbohydrate metabolism; hexose metabolism.</text>
</comment>
<dbReference type="OrthoDB" id="9402762at2759"/>
<dbReference type="InterPro" id="IPR036291">
    <property type="entry name" value="NAD(P)-bd_dom_sf"/>
</dbReference>
<evidence type="ECO:0000259" key="11">
    <source>
        <dbReference type="SMART" id="SM00822"/>
    </source>
</evidence>
<evidence type="ECO:0000256" key="8">
    <source>
        <dbReference type="ARBA" id="ARBA00037676"/>
    </source>
</evidence>
<comment type="function">
    <text evidence="8">Mutarotase converts alpha-aldose to the beta-anomer. It is active on D-glucose, L-arabinose, D-xylose, D-galactose, maltose and lactose.</text>
</comment>
<evidence type="ECO:0000313" key="13">
    <source>
        <dbReference type="Proteomes" id="UP000274922"/>
    </source>
</evidence>
<dbReference type="NCBIfam" id="TIGR01179">
    <property type="entry name" value="galE"/>
    <property type="match status" value="1"/>
</dbReference>
<dbReference type="AlphaFoldDB" id="A0A4P9XEQ9"/>
<name>A0A4P9XEQ9_9FUNG</name>
<feature type="domain" description="Ketoreductase" evidence="11">
    <location>
        <begin position="1"/>
        <end position="169"/>
    </location>
</feature>
<evidence type="ECO:0000256" key="9">
    <source>
        <dbReference type="ARBA" id="ARBA00037955"/>
    </source>
</evidence>
<dbReference type="GO" id="GO:0005829">
    <property type="term" value="C:cytosol"/>
    <property type="evidence" value="ECO:0007669"/>
    <property type="project" value="TreeGrafter"/>
</dbReference>
<comment type="similarity">
    <text evidence="10">In the C-terminal section; belongs to the aldose epimerase family.</text>
</comment>
<protein>
    <recommendedName>
        <fullName evidence="11">Ketoreductase domain-containing protein</fullName>
    </recommendedName>
</protein>
<keyword evidence="7" id="KW-0413">Isomerase</keyword>
<proteinExistence type="inferred from homology"/>
<sequence>GTLLITGGCGYIGSHTVQVLLDAGYTRLVVLDTLANASPASLYRIEQAAGIPIPLVVGDVGDEPLLRDLFRRYGPITGVFHFAGRKSVAESVRQEAAYWRDNVVATATLIRVMNDEGCRTIVFSSSAVVYGAAAPDFPHAPPAVIQAAYAAKRETDPFYPTNPYAWTKLACEELLRDAAAAAPWRVALLRYFNPVGAHPSGLIGEDPVNQATNLMPIVANVAARHLGLLAARDASAADPPVLPVFGTDYSTPDGTAVRDFIHVMDLARGHVDAYDALMAPTATVVQTFNLGLGRGASVLEVVRAFESVVQAWQAEQRLAGHDAAPSPSSAPPFRLPICKRPRRVGDVGLVVADNRRARTWLPRWWRGDDMLDLHAMCADVWRWT</sequence>
<evidence type="ECO:0000256" key="10">
    <source>
        <dbReference type="ARBA" id="ARBA00038238"/>
    </source>
</evidence>
<dbReference type="InterPro" id="IPR057326">
    <property type="entry name" value="KR_dom"/>
</dbReference>
<dbReference type="PANTHER" id="PTHR43725">
    <property type="entry name" value="UDP-GLUCOSE 4-EPIMERASE"/>
    <property type="match status" value="1"/>
</dbReference>
<evidence type="ECO:0000256" key="3">
    <source>
        <dbReference type="ARBA" id="ARBA00004947"/>
    </source>
</evidence>
<dbReference type="Proteomes" id="UP000274922">
    <property type="component" value="Unassembled WGS sequence"/>
</dbReference>
<dbReference type="Pfam" id="PF01370">
    <property type="entry name" value="Epimerase"/>
    <property type="match status" value="1"/>
</dbReference>